<sequence length="119" mass="13658">MNDSPFAQFTDTFPSESRDSNMNFLINNYHILTLFTEHDEHLDLTGEEKLVGGPDQFLVMLRLATEHDFRPQIAAPPNMIYLTKTSGDTKIKLEVTCSFNVRNALSKMQSAAEYKLQEW</sequence>
<name>A0A7X5LPC3_9ALTE</name>
<dbReference type="AlphaFoldDB" id="A0A7X5LPC3"/>
<gene>
    <name evidence="1" type="ORF">GTH32_18010</name>
</gene>
<accession>A0A7X5LPC3</accession>
<dbReference type="RefSeq" id="WP_163088391.1">
    <property type="nucleotide sequence ID" value="NZ_JAAAWN010000037.1"/>
</dbReference>
<organism evidence="1 2">
    <name type="scientific">Alteromonas profundi</name>
    <dbReference type="NCBI Taxonomy" id="2696062"/>
    <lineage>
        <taxon>Bacteria</taxon>
        <taxon>Pseudomonadati</taxon>
        <taxon>Pseudomonadota</taxon>
        <taxon>Gammaproteobacteria</taxon>
        <taxon>Alteromonadales</taxon>
        <taxon>Alteromonadaceae</taxon>
        <taxon>Alteromonas/Salinimonas group</taxon>
        <taxon>Alteromonas</taxon>
    </lineage>
</organism>
<evidence type="ECO:0000313" key="1">
    <source>
        <dbReference type="EMBL" id="NDV93066.1"/>
    </source>
</evidence>
<reference evidence="1 2" key="1">
    <citation type="submission" date="2020-01" db="EMBL/GenBank/DDBJ databases">
        <authorList>
            <person name="Chen J."/>
            <person name="Zhu S."/>
            <person name="Yang J."/>
        </authorList>
    </citation>
    <scope>NUCLEOTIDE SEQUENCE [LARGE SCALE GENOMIC DNA]</scope>
    <source>
        <strain evidence="1 2">345S023</strain>
    </source>
</reference>
<dbReference type="EMBL" id="JAAAWN010000037">
    <property type="protein sequence ID" value="NDV93066.1"/>
    <property type="molecule type" value="Genomic_DNA"/>
</dbReference>
<comment type="caution">
    <text evidence="1">The sequence shown here is derived from an EMBL/GenBank/DDBJ whole genome shotgun (WGS) entry which is preliminary data.</text>
</comment>
<protein>
    <submittedName>
        <fullName evidence="1">Uncharacterized protein</fullName>
    </submittedName>
</protein>
<dbReference type="Proteomes" id="UP000470213">
    <property type="component" value="Unassembled WGS sequence"/>
</dbReference>
<proteinExistence type="predicted"/>
<keyword evidence="2" id="KW-1185">Reference proteome</keyword>
<evidence type="ECO:0000313" key="2">
    <source>
        <dbReference type="Proteomes" id="UP000470213"/>
    </source>
</evidence>